<name>A0A137P406_CONC2</name>
<dbReference type="InterPro" id="IPR050054">
    <property type="entry name" value="UPRTase/APRTase"/>
</dbReference>
<evidence type="ECO:0000313" key="13">
    <source>
        <dbReference type="EMBL" id="KXN69733.1"/>
    </source>
</evidence>
<evidence type="ECO:0000256" key="3">
    <source>
        <dbReference type="ARBA" id="ARBA00004496"/>
    </source>
</evidence>
<protein>
    <recommendedName>
        <fullName evidence="7">adenine phosphoribosyltransferase</fullName>
        <ecNumber evidence="7">2.4.2.7</ecNumber>
    </recommendedName>
</protein>
<comment type="subunit">
    <text evidence="6">Homodimer.</text>
</comment>
<dbReference type="AlphaFoldDB" id="A0A137P406"/>
<dbReference type="EMBL" id="KQ964525">
    <property type="protein sequence ID" value="KXN69733.1"/>
    <property type="molecule type" value="Genomic_DNA"/>
</dbReference>
<dbReference type="InterPro" id="IPR005764">
    <property type="entry name" value="Ade_phspho_trans"/>
</dbReference>
<dbReference type="PANTHER" id="PTHR32315">
    <property type="entry name" value="ADENINE PHOSPHORIBOSYLTRANSFERASE"/>
    <property type="match status" value="1"/>
</dbReference>
<comment type="similarity">
    <text evidence="5">Belongs to the purine/pyrimidine phosphoribosyltransferase family.</text>
</comment>
<dbReference type="GO" id="GO:0044209">
    <property type="term" value="P:AMP salvage"/>
    <property type="evidence" value="ECO:0007669"/>
    <property type="project" value="UniProtKB-UniPathway"/>
</dbReference>
<dbReference type="InterPro" id="IPR000836">
    <property type="entry name" value="PRTase_dom"/>
</dbReference>
<evidence type="ECO:0000256" key="2">
    <source>
        <dbReference type="ARBA" id="ARBA00003968"/>
    </source>
</evidence>
<evidence type="ECO:0000256" key="9">
    <source>
        <dbReference type="ARBA" id="ARBA00022676"/>
    </source>
</evidence>
<organism evidence="13 14">
    <name type="scientific">Conidiobolus coronatus (strain ATCC 28846 / CBS 209.66 / NRRL 28638)</name>
    <name type="common">Delacroixia coronata</name>
    <dbReference type="NCBI Taxonomy" id="796925"/>
    <lineage>
        <taxon>Eukaryota</taxon>
        <taxon>Fungi</taxon>
        <taxon>Fungi incertae sedis</taxon>
        <taxon>Zoopagomycota</taxon>
        <taxon>Entomophthoromycotina</taxon>
        <taxon>Entomophthoromycetes</taxon>
        <taxon>Entomophthorales</taxon>
        <taxon>Ancylistaceae</taxon>
        <taxon>Conidiobolus</taxon>
    </lineage>
</organism>
<dbReference type="GO" id="GO:0002055">
    <property type="term" value="F:adenine binding"/>
    <property type="evidence" value="ECO:0007669"/>
    <property type="project" value="TreeGrafter"/>
</dbReference>
<reference evidence="13 14" key="1">
    <citation type="journal article" date="2015" name="Genome Biol. Evol.">
        <title>Phylogenomic analyses indicate that early fungi evolved digesting cell walls of algal ancestors of land plants.</title>
        <authorList>
            <person name="Chang Y."/>
            <person name="Wang S."/>
            <person name="Sekimoto S."/>
            <person name="Aerts A.L."/>
            <person name="Choi C."/>
            <person name="Clum A."/>
            <person name="LaButti K.M."/>
            <person name="Lindquist E.A."/>
            <person name="Yee Ngan C."/>
            <person name="Ohm R.A."/>
            <person name="Salamov A.A."/>
            <person name="Grigoriev I.V."/>
            <person name="Spatafora J.W."/>
            <person name="Berbee M.L."/>
        </authorList>
    </citation>
    <scope>NUCLEOTIDE SEQUENCE [LARGE SCALE GENOMIC DNA]</scope>
    <source>
        <strain evidence="13 14">NRRL 28638</strain>
    </source>
</reference>
<gene>
    <name evidence="13" type="ORF">CONCODRAFT_79179</name>
</gene>
<accession>A0A137P406</accession>
<dbReference type="EC" id="2.4.2.7" evidence="7"/>
<keyword evidence="10 13" id="KW-0808">Transferase</keyword>
<evidence type="ECO:0000256" key="7">
    <source>
        <dbReference type="ARBA" id="ARBA00011893"/>
    </source>
</evidence>
<feature type="domain" description="Phosphoribosyltransferase" evidence="12">
    <location>
        <begin position="58"/>
        <end position="168"/>
    </location>
</feature>
<dbReference type="GO" id="GO:0016208">
    <property type="term" value="F:AMP binding"/>
    <property type="evidence" value="ECO:0007669"/>
    <property type="project" value="TreeGrafter"/>
</dbReference>
<dbReference type="GO" id="GO:0006168">
    <property type="term" value="P:adenine salvage"/>
    <property type="evidence" value="ECO:0007669"/>
    <property type="project" value="InterPro"/>
</dbReference>
<evidence type="ECO:0000256" key="5">
    <source>
        <dbReference type="ARBA" id="ARBA00008391"/>
    </source>
</evidence>
<evidence type="ECO:0000259" key="12">
    <source>
        <dbReference type="Pfam" id="PF00156"/>
    </source>
</evidence>
<comment type="catalytic activity">
    <reaction evidence="1">
        <text>AMP + diphosphate = 5-phospho-alpha-D-ribose 1-diphosphate + adenine</text>
        <dbReference type="Rhea" id="RHEA:16609"/>
        <dbReference type="ChEBI" id="CHEBI:16708"/>
        <dbReference type="ChEBI" id="CHEBI:33019"/>
        <dbReference type="ChEBI" id="CHEBI:58017"/>
        <dbReference type="ChEBI" id="CHEBI:456215"/>
        <dbReference type="EC" id="2.4.2.7"/>
    </reaction>
</comment>
<dbReference type="STRING" id="796925.A0A137P406"/>
<dbReference type="CDD" id="cd06223">
    <property type="entry name" value="PRTases_typeI"/>
    <property type="match status" value="1"/>
</dbReference>
<keyword evidence="14" id="KW-1185">Reference proteome</keyword>
<evidence type="ECO:0000256" key="1">
    <source>
        <dbReference type="ARBA" id="ARBA00000868"/>
    </source>
</evidence>
<dbReference type="NCBIfam" id="NF002636">
    <property type="entry name" value="PRK02304.1-5"/>
    <property type="match status" value="1"/>
</dbReference>
<dbReference type="PANTHER" id="PTHR32315:SF3">
    <property type="entry name" value="ADENINE PHOSPHORIBOSYLTRANSFERASE"/>
    <property type="match status" value="1"/>
</dbReference>
<comment type="pathway">
    <text evidence="4">Purine metabolism; AMP biosynthesis via salvage pathway; AMP from adenine: step 1/1.</text>
</comment>
<sequence length="171" mass="18900">MAQKVNHDIERLKEKITAIPDFPQPGIIFRDIFPIFQDPIAVESLLTHITHHITSSFEKKGFLFGPLIAIRLGAAFVPVRKSGKLPGATIKAEYTKEYGVDVFEMQENAIKPGQNVIIIDDLIATGGSAFAAAELVKKSSGNILEYIFVIELEDLQGSKKLEAPVYSLVKY</sequence>
<keyword evidence="8" id="KW-0963">Cytoplasm</keyword>
<evidence type="ECO:0000256" key="6">
    <source>
        <dbReference type="ARBA" id="ARBA00011738"/>
    </source>
</evidence>
<dbReference type="OrthoDB" id="363185at2759"/>
<evidence type="ECO:0000256" key="10">
    <source>
        <dbReference type="ARBA" id="ARBA00022679"/>
    </source>
</evidence>
<dbReference type="Gene3D" id="3.40.50.2020">
    <property type="match status" value="1"/>
</dbReference>
<evidence type="ECO:0000256" key="4">
    <source>
        <dbReference type="ARBA" id="ARBA00004659"/>
    </source>
</evidence>
<comment type="subcellular location">
    <subcellularLocation>
        <location evidence="3">Cytoplasm</location>
    </subcellularLocation>
</comment>
<dbReference type="Pfam" id="PF00156">
    <property type="entry name" value="Pribosyltran"/>
    <property type="match status" value="1"/>
</dbReference>
<dbReference type="OMA" id="ITHFVYH"/>
<dbReference type="GO" id="GO:0005737">
    <property type="term" value="C:cytoplasm"/>
    <property type="evidence" value="ECO:0007669"/>
    <property type="project" value="UniProtKB-SubCell"/>
</dbReference>
<evidence type="ECO:0000256" key="11">
    <source>
        <dbReference type="ARBA" id="ARBA00022726"/>
    </source>
</evidence>
<comment type="function">
    <text evidence="2">Catalyzes a salvage reaction resulting in the formation of AMP, that is energically less costly than de novo synthesis.</text>
</comment>
<keyword evidence="9 13" id="KW-0328">Glycosyltransferase</keyword>
<dbReference type="InterPro" id="IPR029057">
    <property type="entry name" value="PRTase-like"/>
</dbReference>
<dbReference type="SUPFAM" id="SSF53271">
    <property type="entry name" value="PRTase-like"/>
    <property type="match status" value="1"/>
</dbReference>
<dbReference type="GO" id="GO:0006166">
    <property type="term" value="P:purine ribonucleoside salvage"/>
    <property type="evidence" value="ECO:0007669"/>
    <property type="project" value="UniProtKB-KW"/>
</dbReference>
<evidence type="ECO:0000256" key="8">
    <source>
        <dbReference type="ARBA" id="ARBA00022490"/>
    </source>
</evidence>
<proteinExistence type="inferred from homology"/>
<dbReference type="UniPathway" id="UPA00588">
    <property type="reaction ID" value="UER00646"/>
</dbReference>
<dbReference type="HAMAP" id="MF_00004">
    <property type="entry name" value="Aden_phosphoribosyltr"/>
    <property type="match status" value="1"/>
</dbReference>
<dbReference type="GO" id="GO:0003999">
    <property type="term" value="F:adenine phosphoribosyltransferase activity"/>
    <property type="evidence" value="ECO:0007669"/>
    <property type="project" value="UniProtKB-EC"/>
</dbReference>
<evidence type="ECO:0000313" key="14">
    <source>
        <dbReference type="Proteomes" id="UP000070444"/>
    </source>
</evidence>
<dbReference type="FunFam" id="3.40.50.2020:FF:000004">
    <property type="entry name" value="Adenine phosphoribosyltransferase"/>
    <property type="match status" value="1"/>
</dbReference>
<dbReference type="Proteomes" id="UP000070444">
    <property type="component" value="Unassembled WGS sequence"/>
</dbReference>
<keyword evidence="11" id="KW-0660">Purine salvage</keyword>